<dbReference type="Proteomes" id="UP000241118">
    <property type="component" value="Unassembled WGS sequence"/>
</dbReference>
<dbReference type="EMBL" id="PYAX01000021">
    <property type="protein sequence ID" value="PSL51420.1"/>
    <property type="molecule type" value="Genomic_DNA"/>
</dbReference>
<evidence type="ECO:0000313" key="2">
    <source>
        <dbReference type="Proteomes" id="UP000241118"/>
    </source>
</evidence>
<dbReference type="OrthoDB" id="3700930at2"/>
<gene>
    <name evidence="1" type="ORF">B0I31_12149</name>
</gene>
<comment type="caution">
    <text evidence="1">The sequence shown here is derived from an EMBL/GenBank/DDBJ whole genome shotgun (WGS) entry which is preliminary data.</text>
</comment>
<proteinExistence type="predicted"/>
<dbReference type="AlphaFoldDB" id="A0A2P8HYX5"/>
<reference evidence="1 2" key="1">
    <citation type="submission" date="2018-03" db="EMBL/GenBank/DDBJ databases">
        <title>Genomic Encyclopedia of Type Strains, Phase III (KMG-III): the genomes of soil and plant-associated and newly described type strains.</title>
        <authorList>
            <person name="Whitman W."/>
        </authorList>
    </citation>
    <scope>NUCLEOTIDE SEQUENCE [LARGE SCALE GENOMIC DNA]</scope>
    <source>
        <strain evidence="1 2">CGMCC 4.7097</strain>
    </source>
</reference>
<evidence type="ECO:0000313" key="1">
    <source>
        <dbReference type="EMBL" id="PSL51420.1"/>
    </source>
</evidence>
<accession>A0A2P8HYX5</accession>
<organism evidence="1 2">
    <name type="scientific">Saccharothrix carnea</name>
    <dbReference type="NCBI Taxonomy" id="1280637"/>
    <lineage>
        <taxon>Bacteria</taxon>
        <taxon>Bacillati</taxon>
        <taxon>Actinomycetota</taxon>
        <taxon>Actinomycetes</taxon>
        <taxon>Pseudonocardiales</taxon>
        <taxon>Pseudonocardiaceae</taxon>
        <taxon>Saccharothrix</taxon>
    </lineage>
</organism>
<dbReference type="RefSeq" id="WP_106619917.1">
    <property type="nucleotide sequence ID" value="NZ_PYAX01000021.1"/>
</dbReference>
<keyword evidence="2" id="KW-1185">Reference proteome</keyword>
<sequence length="162" mass="18264">MHGLLIYYFSGDNRADEPITVDSEAALDDVLFDILANSQPHPTVVYVQNRPTVDPTELPDHQLKFDLDIQHDVAAVHLFGPTGFLPDEATSDAEDTAAWIALPRQTDTRVSSGVTLYIDRDTRTAFPEEATLPLNLLRELLHEFMRTGKRPTCVDWQQTDIF</sequence>
<name>A0A2P8HYX5_SACCR</name>
<dbReference type="Pfam" id="PF14430">
    <property type="entry name" value="Imm1"/>
    <property type="match status" value="1"/>
</dbReference>
<protein>
    <submittedName>
        <fullName evidence="1">Immunity protein Imm1 of predicted polymorphic toxin system</fullName>
    </submittedName>
</protein>
<dbReference type="InterPro" id="IPR025680">
    <property type="entry name" value="DddI"/>
</dbReference>